<dbReference type="InterPro" id="IPR019150">
    <property type="entry name" value="Vesicle_transport_protein_Use1"/>
</dbReference>
<accession>A0A9N9BSD2</accession>
<name>A0A9N9BSD2_9GLOM</name>
<evidence type="ECO:0000313" key="11">
    <source>
        <dbReference type="Proteomes" id="UP000789739"/>
    </source>
</evidence>
<keyword evidence="3" id="KW-0813">Transport</keyword>
<dbReference type="PANTHER" id="PTHR13050">
    <property type="entry name" value="USE1-LIKE PROTEIN"/>
    <property type="match status" value="1"/>
</dbReference>
<dbReference type="OrthoDB" id="4506189at2759"/>
<reference evidence="10" key="1">
    <citation type="submission" date="2021-06" db="EMBL/GenBank/DDBJ databases">
        <authorList>
            <person name="Kallberg Y."/>
            <person name="Tangrot J."/>
            <person name="Rosling A."/>
        </authorList>
    </citation>
    <scope>NUCLEOTIDE SEQUENCE</scope>
    <source>
        <strain evidence="10">BR232B</strain>
    </source>
</reference>
<dbReference type="GO" id="GO:0005789">
    <property type="term" value="C:endoplasmic reticulum membrane"/>
    <property type="evidence" value="ECO:0007669"/>
    <property type="project" value="UniProtKB-SubCell"/>
</dbReference>
<dbReference type="EMBL" id="CAJVPI010000814">
    <property type="protein sequence ID" value="CAG8574220.1"/>
    <property type="molecule type" value="Genomic_DNA"/>
</dbReference>
<evidence type="ECO:0000256" key="7">
    <source>
        <dbReference type="ARBA" id="ARBA00022927"/>
    </source>
</evidence>
<dbReference type="Proteomes" id="UP000789739">
    <property type="component" value="Unassembled WGS sequence"/>
</dbReference>
<keyword evidence="5" id="KW-0256">Endoplasmic reticulum</keyword>
<comment type="subcellular location">
    <subcellularLocation>
        <location evidence="1">Endoplasmic reticulum membrane</location>
        <topology evidence="1">Single-pass type IV membrane protein</topology>
    </subcellularLocation>
</comment>
<keyword evidence="11" id="KW-1185">Reference proteome</keyword>
<dbReference type="GO" id="GO:0006890">
    <property type="term" value="P:retrograde vesicle-mediated transport, Golgi to endoplasmic reticulum"/>
    <property type="evidence" value="ECO:0007669"/>
    <property type="project" value="TreeGrafter"/>
</dbReference>
<protein>
    <submittedName>
        <fullName evidence="10">2534_t:CDS:1</fullName>
    </submittedName>
</protein>
<keyword evidence="4" id="KW-0812">Transmembrane</keyword>
<keyword evidence="8" id="KW-1133">Transmembrane helix</keyword>
<dbReference type="GO" id="GO:0015031">
    <property type="term" value="P:protein transport"/>
    <property type="evidence" value="ECO:0007669"/>
    <property type="project" value="UniProtKB-KW"/>
</dbReference>
<dbReference type="Pfam" id="PF09753">
    <property type="entry name" value="Use1"/>
    <property type="match status" value="1"/>
</dbReference>
<dbReference type="AlphaFoldDB" id="A0A9N9BSD2"/>
<evidence type="ECO:0000256" key="9">
    <source>
        <dbReference type="ARBA" id="ARBA00023136"/>
    </source>
</evidence>
<keyword evidence="6" id="KW-0931">ER-Golgi transport</keyword>
<evidence type="ECO:0000256" key="3">
    <source>
        <dbReference type="ARBA" id="ARBA00022448"/>
    </source>
</evidence>
<keyword evidence="7" id="KW-0653">Protein transport</keyword>
<dbReference type="CDD" id="cd15860">
    <property type="entry name" value="SNARE_USE1"/>
    <property type="match status" value="1"/>
</dbReference>
<dbReference type="GO" id="GO:0005484">
    <property type="term" value="F:SNAP receptor activity"/>
    <property type="evidence" value="ECO:0007669"/>
    <property type="project" value="TreeGrafter"/>
</dbReference>
<evidence type="ECO:0000256" key="1">
    <source>
        <dbReference type="ARBA" id="ARBA00004163"/>
    </source>
</evidence>
<dbReference type="GO" id="GO:0031201">
    <property type="term" value="C:SNARE complex"/>
    <property type="evidence" value="ECO:0007669"/>
    <property type="project" value="TreeGrafter"/>
</dbReference>
<proteinExistence type="inferred from homology"/>
<gene>
    <name evidence="10" type="ORF">PBRASI_LOCUS6265</name>
</gene>
<evidence type="ECO:0000256" key="5">
    <source>
        <dbReference type="ARBA" id="ARBA00022824"/>
    </source>
</evidence>
<comment type="caution">
    <text evidence="10">The sequence shown here is derived from an EMBL/GenBank/DDBJ whole genome shotgun (WGS) entry which is preliminary data.</text>
</comment>
<evidence type="ECO:0000256" key="6">
    <source>
        <dbReference type="ARBA" id="ARBA00022892"/>
    </source>
</evidence>
<evidence type="ECO:0000256" key="2">
    <source>
        <dbReference type="ARBA" id="ARBA00007891"/>
    </source>
</evidence>
<evidence type="ECO:0000256" key="8">
    <source>
        <dbReference type="ARBA" id="ARBA00022989"/>
    </source>
</evidence>
<evidence type="ECO:0000313" key="10">
    <source>
        <dbReference type="EMBL" id="CAG8574220.1"/>
    </source>
</evidence>
<sequence>MALSATETPSVAEINLRRLLAVCEKQAAEEGLTRGSNKLKFVTNIKHLVRLLDQVEKEETNLDKTAVSEYSRKIRRLNDICDEFKLISPINRSDSQARLVKHAQQSQSEKNKENELELKMVRQAEKELKDELLHSRRTRGLGIDFDNSQSLQEKRLDLFSSAISNRRKNAQETSDESTSTQSVLQHHRQIQSELTDDLVSLAERLKMNSLAFGDILVRDEKVIDDAQTVVNSNLDRLRNEGGRLRQYTLQSRKTTCFVWVG</sequence>
<organism evidence="10 11">
    <name type="scientific">Paraglomus brasilianum</name>
    <dbReference type="NCBI Taxonomy" id="144538"/>
    <lineage>
        <taxon>Eukaryota</taxon>
        <taxon>Fungi</taxon>
        <taxon>Fungi incertae sedis</taxon>
        <taxon>Mucoromycota</taxon>
        <taxon>Glomeromycotina</taxon>
        <taxon>Glomeromycetes</taxon>
        <taxon>Paraglomerales</taxon>
        <taxon>Paraglomeraceae</taxon>
        <taxon>Paraglomus</taxon>
    </lineage>
</organism>
<dbReference type="PANTHER" id="PTHR13050:SF7">
    <property type="entry name" value="VESICLE TRANSPORT PROTEIN USE1"/>
    <property type="match status" value="1"/>
</dbReference>
<keyword evidence="9" id="KW-0472">Membrane</keyword>
<comment type="similarity">
    <text evidence="2">Belongs to the USE1 family.</text>
</comment>
<evidence type="ECO:0000256" key="4">
    <source>
        <dbReference type="ARBA" id="ARBA00022692"/>
    </source>
</evidence>